<dbReference type="Proteomes" id="UP000451860">
    <property type="component" value="Unassembled WGS sequence"/>
</dbReference>
<dbReference type="AlphaFoldDB" id="A0A7J5USL8"/>
<feature type="signal peptide" evidence="2">
    <location>
        <begin position="1"/>
        <end position="17"/>
    </location>
</feature>
<name>A0A7J5USL8_9MICO</name>
<reference evidence="3 4" key="1">
    <citation type="submission" date="2019-10" db="EMBL/GenBank/DDBJ databases">
        <title>Georgenia wutianyii sp. nov. and Georgenia yuyongxinii sp. nov. isolated from plateau pika (Ochotona curzoniae) in the Qinghai-Tibet plateau of China.</title>
        <authorList>
            <person name="Tian Z."/>
        </authorList>
    </citation>
    <scope>NUCLEOTIDE SEQUENCE [LARGE SCALE GENOMIC DNA]</scope>
    <source>
        <strain evidence="3 4">DSM 21501</strain>
    </source>
</reference>
<dbReference type="RefSeq" id="WP_152202725.1">
    <property type="nucleotide sequence ID" value="NZ_VUKF01000017.1"/>
</dbReference>
<dbReference type="OrthoDB" id="3239891at2"/>
<gene>
    <name evidence="3" type="ORF">GB883_04350</name>
</gene>
<dbReference type="EMBL" id="WHJE01000011">
    <property type="protein sequence ID" value="KAE8765396.1"/>
    <property type="molecule type" value="Genomic_DNA"/>
</dbReference>
<accession>A0A7J5USL8</accession>
<evidence type="ECO:0000256" key="2">
    <source>
        <dbReference type="SAM" id="SignalP"/>
    </source>
</evidence>
<feature type="chain" id="PRO_5038668571" description="Sortase" evidence="2">
    <location>
        <begin position="18"/>
        <end position="216"/>
    </location>
</feature>
<feature type="region of interest" description="Disordered" evidence="1">
    <location>
        <begin position="25"/>
        <end position="47"/>
    </location>
</feature>
<sequence>MLLVVLGVAVVATTVYGFAVTHQDTTAPAGTTTPPPSPTAAAPTASDRTPAIGVEDIAIVPATADPRAFARSVAKMVFAWDTTSGLAPGDYMVPVIEVADPTGVETPGLVADLSGYLPSAAAWEHLRQYATRQWLDVADVAVPARWGEVVAHAPEGSFAPGTTALTVSGVRHRSEVWDSRPISSTHEVAMTVFMVCAPSYPDCRLLRLSQLDRPLR</sequence>
<keyword evidence="2" id="KW-0732">Signal</keyword>
<evidence type="ECO:0008006" key="5">
    <source>
        <dbReference type="Google" id="ProtNLM"/>
    </source>
</evidence>
<comment type="caution">
    <text evidence="3">The sequence shown here is derived from an EMBL/GenBank/DDBJ whole genome shotgun (WGS) entry which is preliminary data.</text>
</comment>
<organism evidence="3 4">
    <name type="scientific">Georgenia thermotolerans</name>
    <dbReference type="NCBI Taxonomy" id="527326"/>
    <lineage>
        <taxon>Bacteria</taxon>
        <taxon>Bacillati</taxon>
        <taxon>Actinomycetota</taxon>
        <taxon>Actinomycetes</taxon>
        <taxon>Micrococcales</taxon>
        <taxon>Bogoriellaceae</taxon>
        <taxon>Georgenia</taxon>
    </lineage>
</organism>
<evidence type="ECO:0000313" key="4">
    <source>
        <dbReference type="Proteomes" id="UP000451860"/>
    </source>
</evidence>
<protein>
    <recommendedName>
        <fullName evidence="5">Sortase</fullName>
    </recommendedName>
</protein>
<evidence type="ECO:0000313" key="3">
    <source>
        <dbReference type="EMBL" id="KAE8765396.1"/>
    </source>
</evidence>
<proteinExistence type="predicted"/>
<keyword evidence="4" id="KW-1185">Reference proteome</keyword>
<evidence type="ECO:0000256" key="1">
    <source>
        <dbReference type="SAM" id="MobiDB-lite"/>
    </source>
</evidence>